<evidence type="ECO:0000256" key="5">
    <source>
        <dbReference type="ARBA" id="ARBA00023002"/>
    </source>
</evidence>
<organism evidence="11 12">
    <name type="scientific">Macrostomum lignano</name>
    <dbReference type="NCBI Taxonomy" id="282301"/>
    <lineage>
        <taxon>Eukaryota</taxon>
        <taxon>Metazoa</taxon>
        <taxon>Spiralia</taxon>
        <taxon>Lophotrochozoa</taxon>
        <taxon>Platyhelminthes</taxon>
        <taxon>Rhabditophora</taxon>
        <taxon>Macrostomorpha</taxon>
        <taxon>Macrostomida</taxon>
        <taxon>Macrostomidae</taxon>
        <taxon>Macrostomum</taxon>
    </lineage>
</organism>
<evidence type="ECO:0000259" key="10">
    <source>
        <dbReference type="SMART" id="SM00829"/>
    </source>
</evidence>
<dbReference type="GO" id="GO:0003939">
    <property type="term" value="F:L-iditol 2-dehydrogenase (NAD+) activity"/>
    <property type="evidence" value="ECO:0007669"/>
    <property type="project" value="TreeGrafter"/>
</dbReference>
<dbReference type="SUPFAM" id="SSF51735">
    <property type="entry name" value="NAD(P)-binding Rossmann-fold domains"/>
    <property type="match status" value="2"/>
</dbReference>
<keyword evidence="4 9" id="KW-0862">Zinc</keyword>
<comment type="similarity">
    <text evidence="2 9">Belongs to the zinc-containing alcohol dehydrogenase family.</text>
</comment>
<evidence type="ECO:0000256" key="2">
    <source>
        <dbReference type="ARBA" id="ARBA00008072"/>
    </source>
</evidence>
<dbReference type="Gene3D" id="3.40.50.720">
    <property type="entry name" value="NAD(P)-binding Rossmann-like Domain"/>
    <property type="match status" value="2"/>
</dbReference>
<dbReference type="InterPro" id="IPR013154">
    <property type="entry name" value="ADH-like_N"/>
</dbReference>
<keyword evidence="6" id="KW-0520">NAD</keyword>
<dbReference type="SUPFAM" id="SSF50129">
    <property type="entry name" value="GroES-like"/>
    <property type="match status" value="2"/>
</dbReference>
<evidence type="ECO:0000313" key="12">
    <source>
        <dbReference type="WBParaSite" id="maker-uti_cns_0004934-snap-gene-0.6-mRNA-1"/>
    </source>
</evidence>
<evidence type="ECO:0000256" key="3">
    <source>
        <dbReference type="ARBA" id="ARBA00022723"/>
    </source>
</evidence>
<reference evidence="12 13" key="1">
    <citation type="submission" date="2016-11" db="UniProtKB">
        <authorList>
            <consortium name="WormBaseParasite"/>
        </authorList>
    </citation>
    <scope>IDENTIFICATION</scope>
</reference>
<dbReference type="InterPro" id="IPR036291">
    <property type="entry name" value="NAD(P)-bd_dom_sf"/>
</dbReference>
<name>A0A1I8H9M0_9PLAT</name>
<dbReference type="WBParaSite" id="maker-uti_cns_0006776-snap-gene-0.7-mRNA-1">
    <property type="protein sequence ID" value="maker-uti_cns_0006776-snap-gene-0.7-mRNA-1"/>
    <property type="gene ID" value="maker-uti_cns_0006776-snap-gene-0.7"/>
</dbReference>
<dbReference type="SMART" id="SM00829">
    <property type="entry name" value="PKS_ER"/>
    <property type="match status" value="1"/>
</dbReference>
<dbReference type="Pfam" id="PF08240">
    <property type="entry name" value="ADH_N"/>
    <property type="match status" value="2"/>
</dbReference>
<dbReference type="InterPro" id="IPR011032">
    <property type="entry name" value="GroES-like_sf"/>
</dbReference>
<accession>A0A1I8H9M0</accession>
<dbReference type="InterPro" id="IPR020843">
    <property type="entry name" value="ER"/>
</dbReference>
<keyword evidence="11" id="KW-1185">Reference proteome</keyword>
<dbReference type="PANTHER" id="PTHR43161">
    <property type="entry name" value="SORBITOL DEHYDROGENASE"/>
    <property type="match status" value="1"/>
</dbReference>
<keyword evidence="5" id="KW-0560">Oxidoreductase</keyword>
<proteinExistence type="inferred from homology"/>
<dbReference type="AlphaFoldDB" id="A0A1I8H9M0"/>
<evidence type="ECO:0000256" key="1">
    <source>
        <dbReference type="ARBA" id="ARBA00001947"/>
    </source>
</evidence>
<keyword evidence="3 9" id="KW-0479">Metal-binding</keyword>
<dbReference type="InterPro" id="IPR013149">
    <property type="entry name" value="ADH-like_C"/>
</dbReference>
<evidence type="ECO:0000256" key="4">
    <source>
        <dbReference type="ARBA" id="ARBA00022833"/>
    </source>
</evidence>
<dbReference type="Pfam" id="PF00107">
    <property type="entry name" value="ADH_zinc_N"/>
    <property type="match status" value="2"/>
</dbReference>
<dbReference type="PROSITE" id="PS00059">
    <property type="entry name" value="ADH_ZINC"/>
    <property type="match status" value="2"/>
</dbReference>
<feature type="domain" description="Enoyl reductase (ER)" evidence="10">
    <location>
        <begin position="12"/>
        <end position="354"/>
    </location>
</feature>
<dbReference type="InterPro" id="IPR002328">
    <property type="entry name" value="ADH_Zn_CS"/>
</dbReference>
<dbReference type="FunFam" id="3.40.50.720:FF:000068">
    <property type="entry name" value="Sorbitol dehydrogenase"/>
    <property type="match status" value="2"/>
</dbReference>
<evidence type="ECO:0000256" key="6">
    <source>
        <dbReference type="ARBA" id="ARBA00023027"/>
    </source>
</evidence>
<evidence type="ECO:0000313" key="11">
    <source>
        <dbReference type="Proteomes" id="UP000095280"/>
    </source>
</evidence>
<evidence type="ECO:0000256" key="8">
    <source>
        <dbReference type="ARBA" id="ARBA00032485"/>
    </source>
</evidence>
<dbReference type="Proteomes" id="UP000095280">
    <property type="component" value="Unplaced"/>
</dbReference>
<dbReference type="CDD" id="cd05285">
    <property type="entry name" value="sorbitol_DH"/>
    <property type="match status" value="2"/>
</dbReference>
<dbReference type="WBParaSite" id="maker-uti_cns_0004934-snap-gene-0.6-mRNA-1">
    <property type="protein sequence ID" value="maker-uti_cns_0004934-snap-gene-0.6-mRNA-1"/>
    <property type="gene ID" value="maker-uti_cns_0004934-snap-gene-0.6"/>
</dbReference>
<dbReference type="GO" id="GO:0006062">
    <property type="term" value="P:sorbitol catabolic process"/>
    <property type="evidence" value="ECO:0007669"/>
    <property type="project" value="TreeGrafter"/>
</dbReference>
<evidence type="ECO:0000256" key="9">
    <source>
        <dbReference type="RuleBase" id="RU361277"/>
    </source>
</evidence>
<dbReference type="InterPro" id="IPR045306">
    <property type="entry name" value="SDH-like"/>
</dbReference>
<sequence length="701" mass="74885">MTDSKNISVVLQSVNNIKLEERPIPRPGPRQVLLRMDSVGICGSDVHYWTHGAIGDFVVRQPMVLGHESAGVVTEVGAEVDNLRPGDRVAVEPGIPCRFCDLCKSGRYNLCPDVKFLATPPVDGSLSGWHVHDADFCFRLPDHVSLEEGALLEPLSVGVHACRRAGVTLGSRVLICGAGPIGLVNLLTARAMGADTVILTDINPHRLTVAKEMGADATLIATGNAESLVSQVCALFNGRRPDIVIECTGAEASVGLSVRACRSGGCVVLVGLGKPEIVLPIVQASVREVDIRGVFRYANCYPDALSLVAQGRVNIKPLITHRFPLSKSVDAFETAKTGAGNAIKMSAEKNIAVVLRRANEIVLEERPIPRPGPRQVLLRMDSVGICGSDVHYWTHGAIGDFVVRQPMVLGHESAGVVTEVGAEVDSLRPGDRVAVEPGIPCRFCDLCKSGRYNLCPDVKFLATPPVDGSLSGWHVHDADFCFRLPDHVSLEEGALLEPLSVGVHACRRAGVTLGSRVLICGAGPIGLVNLLTAKAMGADTVILTDINPHRLTVAKEMGADGTLLVTESQSVESQVAAVNRLFGDRQPDAAIECTGSVDAVRLSLLSCKPGGCLITVGRGRVREMPLPLAQTAVVREVEIRGVFRYANCYADALSLVARGAVDVRRLITHRYPLDRSEEAFETSRTAAGNAIKVMIKCQDFA</sequence>
<protein>
    <recommendedName>
        <fullName evidence="7">Sorbitol dehydrogenase</fullName>
    </recommendedName>
    <alternativeName>
        <fullName evidence="8">Polyol dehydrogenase</fullName>
    </alternativeName>
</protein>
<evidence type="ECO:0000256" key="7">
    <source>
        <dbReference type="ARBA" id="ARBA00026132"/>
    </source>
</evidence>
<dbReference type="GO" id="GO:0008270">
    <property type="term" value="F:zinc ion binding"/>
    <property type="evidence" value="ECO:0007669"/>
    <property type="project" value="InterPro"/>
</dbReference>
<evidence type="ECO:0000313" key="13">
    <source>
        <dbReference type="WBParaSite" id="maker-uti_cns_0006776-snap-gene-0.7-mRNA-1"/>
    </source>
</evidence>
<comment type="cofactor">
    <cofactor evidence="1 9">
        <name>Zn(2+)</name>
        <dbReference type="ChEBI" id="CHEBI:29105"/>
    </cofactor>
</comment>
<dbReference type="Gene3D" id="3.90.180.10">
    <property type="entry name" value="Medium-chain alcohol dehydrogenases, catalytic domain"/>
    <property type="match status" value="2"/>
</dbReference>
<dbReference type="PANTHER" id="PTHR43161:SF9">
    <property type="entry name" value="SORBITOL DEHYDROGENASE"/>
    <property type="match status" value="1"/>
</dbReference>